<keyword evidence="2" id="KW-1185">Reference proteome</keyword>
<dbReference type="RefSeq" id="WP_379099965.1">
    <property type="nucleotide sequence ID" value="NZ_JBHUGZ010000011.1"/>
</dbReference>
<gene>
    <name evidence="1" type="ORF">ACFSOZ_16290</name>
</gene>
<dbReference type="Proteomes" id="UP001597405">
    <property type="component" value="Unassembled WGS sequence"/>
</dbReference>
<protein>
    <submittedName>
        <fullName evidence="1">Uncharacterized protein</fullName>
    </submittedName>
</protein>
<dbReference type="EMBL" id="JBHUGZ010000011">
    <property type="protein sequence ID" value="MFD1984211.1"/>
    <property type="molecule type" value="Genomic_DNA"/>
</dbReference>
<accession>A0ABW4UAW5</accession>
<comment type="caution">
    <text evidence="1">The sequence shown here is derived from an EMBL/GenBank/DDBJ whole genome shotgun (WGS) entry which is preliminary data.</text>
</comment>
<name>A0ABW4UAW5_9HYPH</name>
<sequence length="58" mass="6371">MATRTGSQELSGSQAFEVSWKPVHFQAAMLQDRFGLKPPIARLVAEHAFGIGGAEWTR</sequence>
<reference evidence="2" key="1">
    <citation type="journal article" date="2019" name="Int. J. Syst. Evol. Microbiol.">
        <title>The Global Catalogue of Microorganisms (GCM) 10K type strain sequencing project: providing services to taxonomists for standard genome sequencing and annotation.</title>
        <authorList>
            <consortium name="The Broad Institute Genomics Platform"/>
            <consortium name="The Broad Institute Genome Sequencing Center for Infectious Disease"/>
            <person name="Wu L."/>
            <person name="Ma J."/>
        </authorList>
    </citation>
    <scope>NUCLEOTIDE SEQUENCE [LARGE SCALE GENOMIC DNA]</scope>
    <source>
        <strain evidence="2">CGMCC 1.16225</strain>
    </source>
</reference>
<evidence type="ECO:0000313" key="2">
    <source>
        <dbReference type="Proteomes" id="UP001597405"/>
    </source>
</evidence>
<proteinExistence type="predicted"/>
<organism evidence="1 2">
    <name type="scientific">Mesorhizobium newzealandense</name>
    <dbReference type="NCBI Taxonomy" id="1300302"/>
    <lineage>
        <taxon>Bacteria</taxon>
        <taxon>Pseudomonadati</taxon>
        <taxon>Pseudomonadota</taxon>
        <taxon>Alphaproteobacteria</taxon>
        <taxon>Hyphomicrobiales</taxon>
        <taxon>Phyllobacteriaceae</taxon>
        <taxon>Mesorhizobium</taxon>
    </lineage>
</organism>
<evidence type="ECO:0000313" key="1">
    <source>
        <dbReference type="EMBL" id="MFD1984211.1"/>
    </source>
</evidence>